<evidence type="ECO:0000313" key="2">
    <source>
        <dbReference type="Ensembl" id="ENSZALP00000011841.1"/>
    </source>
</evidence>
<keyword evidence="3" id="KW-1185">Reference proteome</keyword>
<keyword evidence="1" id="KW-1133">Transmembrane helix</keyword>
<feature type="transmembrane region" description="Helical" evidence="1">
    <location>
        <begin position="25"/>
        <end position="46"/>
    </location>
</feature>
<sequence length="74" mass="8015">MNGQVRVSPGSAAPAEERGCSWLNIWVFLIFALAIKAAIGTFGLWLGDSGHYKILLQNSTEWFCVPSSSAEKGE</sequence>
<keyword evidence="1" id="KW-0472">Membrane</keyword>
<proteinExistence type="predicted"/>
<evidence type="ECO:0000313" key="3">
    <source>
        <dbReference type="Proteomes" id="UP000694413"/>
    </source>
</evidence>
<dbReference type="Ensembl" id="ENSZALT00000016339.1">
    <property type="protein sequence ID" value="ENSZALP00000011841.1"/>
    <property type="gene ID" value="ENSZALG00000009976.1"/>
</dbReference>
<reference evidence="2" key="1">
    <citation type="submission" date="2025-08" db="UniProtKB">
        <authorList>
            <consortium name="Ensembl"/>
        </authorList>
    </citation>
    <scope>IDENTIFICATION</scope>
</reference>
<keyword evidence="1" id="KW-0812">Transmembrane</keyword>
<dbReference type="Proteomes" id="UP000694413">
    <property type="component" value="Unassembled WGS sequence"/>
</dbReference>
<dbReference type="AlphaFoldDB" id="A0A8D2MS54"/>
<protein>
    <submittedName>
        <fullName evidence="2">Uncharacterized protein</fullName>
    </submittedName>
</protein>
<name>A0A8D2MS54_ZONAL</name>
<accession>A0A8D2MS54</accession>
<organism evidence="2 3">
    <name type="scientific">Zonotrichia albicollis</name>
    <name type="common">White-throated sparrow</name>
    <name type="synonym">Fringilla albicollis</name>
    <dbReference type="NCBI Taxonomy" id="44394"/>
    <lineage>
        <taxon>Eukaryota</taxon>
        <taxon>Metazoa</taxon>
        <taxon>Chordata</taxon>
        <taxon>Craniata</taxon>
        <taxon>Vertebrata</taxon>
        <taxon>Euteleostomi</taxon>
        <taxon>Archelosauria</taxon>
        <taxon>Archosauria</taxon>
        <taxon>Dinosauria</taxon>
        <taxon>Saurischia</taxon>
        <taxon>Theropoda</taxon>
        <taxon>Coelurosauria</taxon>
        <taxon>Aves</taxon>
        <taxon>Neognathae</taxon>
        <taxon>Neoaves</taxon>
        <taxon>Telluraves</taxon>
        <taxon>Australaves</taxon>
        <taxon>Passeriformes</taxon>
        <taxon>Passerellidae</taxon>
        <taxon>Zonotrichia</taxon>
    </lineage>
</organism>
<reference evidence="2" key="2">
    <citation type="submission" date="2025-09" db="UniProtKB">
        <authorList>
            <consortium name="Ensembl"/>
        </authorList>
    </citation>
    <scope>IDENTIFICATION</scope>
</reference>
<evidence type="ECO:0000256" key="1">
    <source>
        <dbReference type="SAM" id="Phobius"/>
    </source>
</evidence>